<dbReference type="Proteomes" id="UP000315759">
    <property type="component" value="Unassembled WGS sequence"/>
</dbReference>
<evidence type="ECO:0000313" key="3">
    <source>
        <dbReference type="EMBL" id="TQR82244.1"/>
    </source>
</evidence>
<protein>
    <submittedName>
        <fullName evidence="3">AAA family ATPase</fullName>
    </submittedName>
</protein>
<dbReference type="InterPro" id="IPR050625">
    <property type="entry name" value="ParA/MinD_ATPase"/>
</dbReference>
<feature type="compositionally biased region" description="Low complexity" evidence="1">
    <location>
        <begin position="169"/>
        <end position="203"/>
    </location>
</feature>
<gene>
    <name evidence="3" type="ORF">D8S82_33115</name>
</gene>
<dbReference type="GO" id="GO:0005829">
    <property type="term" value="C:cytosol"/>
    <property type="evidence" value="ECO:0007669"/>
    <property type="project" value="TreeGrafter"/>
</dbReference>
<feature type="compositionally biased region" description="Low complexity" evidence="1">
    <location>
        <begin position="113"/>
        <end position="123"/>
    </location>
</feature>
<feature type="compositionally biased region" description="Low complexity" evidence="1">
    <location>
        <begin position="57"/>
        <end position="70"/>
    </location>
</feature>
<dbReference type="EMBL" id="VIFX01000090">
    <property type="protein sequence ID" value="TQR82244.1"/>
    <property type="molecule type" value="Genomic_DNA"/>
</dbReference>
<dbReference type="PANTHER" id="PTHR43384">
    <property type="entry name" value="SEPTUM SITE-DETERMINING PROTEIN MIND HOMOLOG, CHLOROPLASTIC-RELATED"/>
    <property type="match status" value="1"/>
</dbReference>
<dbReference type="GO" id="GO:0051782">
    <property type="term" value="P:negative regulation of cell division"/>
    <property type="evidence" value="ECO:0007669"/>
    <property type="project" value="TreeGrafter"/>
</dbReference>
<accession>A0A544VQI0</accession>
<evidence type="ECO:0000256" key="1">
    <source>
        <dbReference type="SAM" id="MobiDB-lite"/>
    </source>
</evidence>
<name>A0A544VQI0_9MYCO</name>
<comment type="caution">
    <text evidence="3">The sequence shown here is derived from an EMBL/GenBank/DDBJ whole genome shotgun (WGS) entry which is preliminary data.</text>
</comment>
<dbReference type="SUPFAM" id="SSF52540">
    <property type="entry name" value="P-loop containing nucleoside triphosphate hydrolases"/>
    <property type="match status" value="1"/>
</dbReference>
<feature type="domain" description="CobQ/CobB/MinD/ParA nucleotide binding" evidence="2">
    <location>
        <begin position="283"/>
        <end position="493"/>
    </location>
</feature>
<reference evidence="3 4" key="1">
    <citation type="submission" date="2018-10" db="EMBL/GenBank/DDBJ databases">
        <title>Draft genome of Mycobacterium hodleri strain B.</title>
        <authorList>
            <person name="Amande T.J."/>
            <person name="Mcgenity T.J."/>
        </authorList>
    </citation>
    <scope>NUCLEOTIDE SEQUENCE [LARGE SCALE GENOMIC DNA]</scope>
    <source>
        <strain evidence="3 4">B</strain>
    </source>
</reference>
<evidence type="ECO:0000259" key="2">
    <source>
        <dbReference type="Pfam" id="PF01656"/>
    </source>
</evidence>
<dbReference type="Gene3D" id="3.40.50.300">
    <property type="entry name" value="P-loop containing nucleotide triphosphate hydrolases"/>
    <property type="match status" value="1"/>
</dbReference>
<feature type="compositionally biased region" description="Low complexity" evidence="1">
    <location>
        <begin position="92"/>
        <end position="102"/>
    </location>
</feature>
<organism evidence="3 4">
    <name type="scientific">Mycolicibacterium hodleri</name>
    <dbReference type="NCBI Taxonomy" id="49897"/>
    <lineage>
        <taxon>Bacteria</taxon>
        <taxon>Bacillati</taxon>
        <taxon>Actinomycetota</taxon>
        <taxon>Actinomycetes</taxon>
        <taxon>Mycobacteriales</taxon>
        <taxon>Mycobacteriaceae</taxon>
        <taxon>Mycolicibacterium</taxon>
    </lineage>
</organism>
<feature type="region of interest" description="Disordered" evidence="1">
    <location>
        <begin position="1"/>
        <end position="216"/>
    </location>
</feature>
<dbReference type="GO" id="GO:0009898">
    <property type="term" value="C:cytoplasmic side of plasma membrane"/>
    <property type="evidence" value="ECO:0007669"/>
    <property type="project" value="TreeGrafter"/>
</dbReference>
<dbReference type="InterPro" id="IPR027417">
    <property type="entry name" value="P-loop_NTPase"/>
</dbReference>
<evidence type="ECO:0000313" key="4">
    <source>
        <dbReference type="Proteomes" id="UP000315759"/>
    </source>
</evidence>
<dbReference type="AlphaFoldDB" id="A0A544VQI0"/>
<dbReference type="Pfam" id="PF01656">
    <property type="entry name" value="CbiA"/>
    <property type="match status" value="1"/>
</dbReference>
<dbReference type="InterPro" id="IPR002586">
    <property type="entry name" value="CobQ/CobB/MinD/ParA_Nub-bd_dom"/>
</dbReference>
<proteinExistence type="predicted"/>
<dbReference type="PANTHER" id="PTHR43384:SF14">
    <property type="entry name" value="ESX-1 SECRETION-ASSOCIATED PROTEIN ESPI"/>
    <property type="match status" value="1"/>
</dbReference>
<dbReference type="GO" id="GO:0016887">
    <property type="term" value="F:ATP hydrolysis activity"/>
    <property type="evidence" value="ECO:0007669"/>
    <property type="project" value="TreeGrafter"/>
</dbReference>
<sequence length="528" mass="56260">MSSHNSASTRRRPGCTPRSPPLRAAGWRSRPTSVTPGAPTHSRRWRRASWTPVRDGSCPCPAASTASSTAVFHSSEAAQAEEETAAVDRDVVAPVAPAAPVRGDLPSEPLPAAPTQGQAAPMPTAAPPPRATEVTMQMPPSKAGAPRVQNGLMRSPQGATPTGARYEQRPAAPAPQARSAAVPSPQHSAEAQAENRAAWASAQPLAGPPGPTSAATIGNHRAIDALSHVGVRSAVKMPSQRGWRHIVYMLTRINLGLSPDEIYEMDLHARIRRNARDSYQIGVFGLKGGVGKTAVTVALGSSLSKIRGDRILAVDADPDGGNLADRAGRQSAATVADLLSDKELSRYNDIRAYTSMNGSNLEVLSSEEYSGARREFNDDDWKGAVGIVSRYYNLVLADCGAGLFQPASRGVLSTVSGLVIVASASIDGARQAAVTMDWLRQNGYQDLLGRSCVVINHVVPGKPNIDVEDLVQQFERHVPAGRVIVLPWDKHIAAGTEIQLELLGNEFRRRVTELAAALSDDFDRLERR</sequence>
<dbReference type="GO" id="GO:0005524">
    <property type="term" value="F:ATP binding"/>
    <property type="evidence" value="ECO:0007669"/>
    <property type="project" value="TreeGrafter"/>
</dbReference>
<keyword evidence="4" id="KW-1185">Reference proteome</keyword>